<sequence>MSDLILAQKTITADVTFVIDVESVIQFITNHRYLKVSMDPKNPTIINSGVYIATYTPKGGLTVSNSYNDTLTVPVNSYIRWRATTVSNNFDYSIVLYKFKKLSSGPDIISIPSQIWSQRPGNKEVPIIPSGVNANEEAPKLDFINIHDSYFHAIANSPGSERYTWCFAAYDGRDLLGYFQYDPYITVTNN</sequence>
<dbReference type="Gene3D" id="2.60.40.3910">
    <property type="entry name" value="Inclusion body protein"/>
    <property type="match status" value="1"/>
</dbReference>
<evidence type="ECO:0000313" key="2">
    <source>
        <dbReference type="Proteomes" id="UP000481739"/>
    </source>
</evidence>
<dbReference type="InterPro" id="IPR021087">
    <property type="entry name" value="Uncharacterised_PixA/AidA"/>
</dbReference>
<dbReference type="RefSeq" id="WP_152963333.1">
    <property type="nucleotide sequence ID" value="NZ_CAWOZU010000020.1"/>
</dbReference>
<dbReference type="InterPro" id="IPR038712">
    <property type="entry name" value="PixA-like_sf"/>
</dbReference>
<protein>
    <recommendedName>
        <fullName evidence="3">Inclusion body protein</fullName>
    </recommendedName>
</protein>
<proteinExistence type="predicted"/>
<dbReference type="EMBL" id="WHZZ01000005">
    <property type="protein sequence ID" value="MQL49281.1"/>
    <property type="molecule type" value="Genomic_DNA"/>
</dbReference>
<reference evidence="1 2" key="1">
    <citation type="journal article" date="2019" name="Nature">
        <title>A new antibiotic selectively kills Gram-negative pathogens.</title>
        <authorList>
            <person name="Imai Y."/>
            <person name="Meyer K.J."/>
            <person name="Iinishi A."/>
            <person name="Favre-Godal Q."/>
            <person name="Green R."/>
            <person name="Manuse S."/>
            <person name="Caboni M."/>
            <person name="Mori M."/>
            <person name="Niles S."/>
            <person name="Ghiglieri M."/>
            <person name="Honrao C."/>
            <person name="Ma X."/>
            <person name="Guo J.J."/>
            <person name="Makriyannis A."/>
            <person name="Linares-Otoya L."/>
            <person name="Boehringer N."/>
            <person name="Wuisan Z.G."/>
            <person name="Kaur H."/>
            <person name="Wu R."/>
            <person name="Mateus A."/>
            <person name="Typas A."/>
            <person name="Savitski M.M."/>
            <person name="Espinoza J.L."/>
            <person name="O'Rourke A."/>
            <person name="Nelson K.E."/>
            <person name="Hiller S."/>
            <person name="Noinaj N."/>
            <person name="Schaeberle T.F."/>
            <person name="D'Onofrio A."/>
            <person name="Lewis K."/>
        </authorList>
    </citation>
    <scope>NUCLEOTIDE SEQUENCE [LARGE SCALE GENOMIC DNA]</scope>
    <source>
        <strain evidence="1 2">HGB 1456</strain>
    </source>
</reference>
<gene>
    <name evidence="1" type="ORF">GEA64_15505</name>
</gene>
<evidence type="ECO:0000313" key="1">
    <source>
        <dbReference type="EMBL" id="MQL49281.1"/>
    </source>
</evidence>
<accession>A0A7C9KE63</accession>
<comment type="caution">
    <text evidence="1">The sequence shown here is derived from an EMBL/GenBank/DDBJ whole genome shotgun (WGS) entry which is preliminary data.</text>
</comment>
<dbReference type="Proteomes" id="UP000481739">
    <property type="component" value="Unassembled WGS sequence"/>
</dbReference>
<evidence type="ECO:0008006" key="3">
    <source>
        <dbReference type="Google" id="ProtNLM"/>
    </source>
</evidence>
<dbReference type="Pfam" id="PF12306">
    <property type="entry name" value="PixA"/>
    <property type="match status" value="1"/>
</dbReference>
<dbReference type="AlphaFoldDB" id="A0A7C9KE63"/>
<name>A0A7C9KE63_9GAMM</name>
<organism evidence="1 2">
    <name type="scientific">Photorhabdus khanii</name>
    <dbReference type="NCBI Taxonomy" id="1004150"/>
    <lineage>
        <taxon>Bacteria</taxon>
        <taxon>Pseudomonadati</taxon>
        <taxon>Pseudomonadota</taxon>
        <taxon>Gammaproteobacteria</taxon>
        <taxon>Enterobacterales</taxon>
        <taxon>Morganellaceae</taxon>
        <taxon>Photorhabdus</taxon>
    </lineage>
</organism>